<keyword evidence="11" id="KW-1185">Reference proteome</keyword>
<dbReference type="InterPro" id="IPR009091">
    <property type="entry name" value="RCC1/BLIP-II"/>
</dbReference>
<feature type="compositionally biased region" description="Polar residues" evidence="7">
    <location>
        <begin position="975"/>
        <end position="995"/>
    </location>
</feature>
<feature type="repeat" description="RCC1" evidence="6">
    <location>
        <begin position="378"/>
        <end position="432"/>
    </location>
</feature>
<evidence type="ECO:0000256" key="7">
    <source>
        <dbReference type="SAM" id="MobiDB-lite"/>
    </source>
</evidence>
<evidence type="ECO:0000256" key="2">
    <source>
        <dbReference type="ARBA" id="ARBA00022737"/>
    </source>
</evidence>
<reference evidence="10 11" key="1">
    <citation type="submission" date="2024-05" db="EMBL/GenBank/DDBJ databases">
        <title>Haplotype-resolved chromosome-level genome assembly of Huyou (Citrus changshanensis).</title>
        <authorList>
            <person name="Miao C."/>
            <person name="Chen W."/>
            <person name="Wu Y."/>
            <person name="Wang L."/>
            <person name="Zhao S."/>
            <person name="Grierson D."/>
            <person name="Xu C."/>
            <person name="Chen K."/>
        </authorList>
    </citation>
    <scope>NUCLEOTIDE SEQUENCE [LARGE SCALE GENOMIC DNA]</scope>
    <source>
        <strain evidence="10">01-14</strain>
        <tissue evidence="10">Leaf</tissue>
    </source>
</reference>
<dbReference type="Pfam" id="PF25390">
    <property type="entry name" value="WD40_RLD"/>
    <property type="match status" value="1"/>
</dbReference>
<keyword evidence="1" id="KW-0479">Metal-binding</keyword>
<dbReference type="PANTHER" id="PTHR22870:SF358">
    <property type="entry name" value="REGULATOR OF CHROMOSOME CONDENSATION (RCC1) FAMILY WITH FYVE ZINC FINGER DOMAIN-CONTAINING PROTEIN"/>
    <property type="match status" value="1"/>
</dbReference>
<dbReference type="Gene3D" id="2.130.10.30">
    <property type="entry name" value="Regulator of chromosome condensation 1/beta-lactamase-inhibitor protein II"/>
    <property type="match status" value="3"/>
</dbReference>
<dbReference type="InterPro" id="IPR001849">
    <property type="entry name" value="PH_domain"/>
</dbReference>
<feature type="region of interest" description="Disordered" evidence="7">
    <location>
        <begin position="970"/>
        <end position="1030"/>
    </location>
</feature>
<feature type="repeat" description="RCC1" evidence="6">
    <location>
        <begin position="326"/>
        <end position="377"/>
    </location>
</feature>
<dbReference type="PRINTS" id="PR00633">
    <property type="entry name" value="RCCNDNSATION"/>
</dbReference>
<evidence type="ECO:0000259" key="9">
    <source>
        <dbReference type="PROSITE" id="PS51514"/>
    </source>
</evidence>
<evidence type="ECO:0000256" key="3">
    <source>
        <dbReference type="ARBA" id="ARBA00022771"/>
    </source>
</evidence>
<dbReference type="Gene3D" id="2.30.29.30">
    <property type="entry name" value="Pleckstrin-homology domain (PH domain)/Phosphotyrosine-binding domain (PTB)"/>
    <property type="match status" value="1"/>
</dbReference>
<dbReference type="InterPro" id="IPR000408">
    <property type="entry name" value="Reg_chr_condens"/>
</dbReference>
<dbReference type="InterPro" id="IPR000306">
    <property type="entry name" value="Znf_FYVE"/>
</dbReference>
<dbReference type="SUPFAM" id="SSF50729">
    <property type="entry name" value="PH domain-like"/>
    <property type="match status" value="1"/>
</dbReference>
<protein>
    <submittedName>
        <fullName evidence="10">Uncharacterized protein</fullName>
    </submittedName>
</protein>
<feature type="repeat" description="RCC1" evidence="6">
    <location>
        <begin position="603"/>
        <end position="654"/>
    </location>
</feature>
<feature type="domain" description="FYVE-type" evidence="8">
    <location>
        <begin position="659"/>
        <end position="721"/>
    </location>
</feature>
<dbReference type="PROSITE" id="PS50012">
    <property type="entry name" value="RCC1_3"/>
    <property type="match status" value="7"/>
</dbReference>
<evidence type="ECO:0000259" key="8">
    <source>
        <dbReference type="PROSITE" id="PS50178"/>
    </source>
</evidence>
<dbReference type="CDD" id="cd00065">
    <property type="entry name" value="FYVE_like_SF"/>
    <property type="match status" value="1"/>
</dbReference>
<keyword evidence="2" id="KW-0677">Repeat</keyword>
<dbReference type="PROSITE" id="PS51514">
    <property type="entry name" value="BRX"/>
    <property type="match status" value="1"/>
</dbReference>
<evidence type="ECO:0000313" key="10">
    <source>
        <dbReference type="EMBL" id="KAK9189093.1"/>
    </source>
</evidence>
<dbReference type="InterPro" id="IPR051210">
    <property type="entry name" value="Ub_ligase/GEF_domain"/>
</dbReference>
<evidence type="ECO:0000256" key="4">
    <source>
        <dbReference type="ARBA" id="ARBA00022833"/>
    </source>
</evidence>
<dbReference type="Pfam" id="PF08381">
    <property type="entry name" value="BRX"/>
    <property type="match status" value="1"/>
</dbReference>
<feature type="repeat" description="RCC1" evidence="6">
    <location>
        <begin position="551"/>
        <end position="602"/>
    </location>
</feature>
<feature type="repeat" description="RCC1" evidence="6">
    <location>
        <begin position="433"/>
        <end position="484"/>
    </location>
</feature>
<evidence type="ECO:0000256" key="5">
    <source>
        <dbReference type="PROSITE-ProRule" id="PRU00091"/>
    </source>
</evidence>
<feature type="domain" description="BRX" evidence="9">
    <location>
        <begin position="1029"/>
        <end position="1084"/>
    </location>
</feature>
<dbReference type="InterPro" id="IPR011011">
    <property type="entry name" value="Znf_FYVE_PHD"/>
</dbReference>
<feature type="region of interest" description="Disordered" evidence="7">
    <location>
        <begin position="830"/>
        <end position="859"/>
    </location>
</feature>
<dbReference type="PANTHER" id="PTHR22870">
    <property type="entry name" value="REGULATOR OF CHROMOSOME CONDENSATION"/>
    <property type="match status" value="1"/>
</dbReference>
<dbReference type="InterPro" id="IPR013591">
    <property type="entry name" value="Brevis_radix_dom"/>
</dbReference>
<keyword evidence="3 5" id="KW-0863">Zinc-finger</keyword>
<sequence length="1089" mass="118730">MAETQRGGLAEKEIEQVLITFAFLLHEKSLKAITLLKKGAYLLKYGRRGKPKFCPFHLSNDESMLIWYSGKEERQLKLNQVSRIIPGQRTATFQRYPRPEKEYQSFSLIYNDRSLDLICKDKDEAEVWLVGLKALITRGTHSKWKLGTINCSTSSDSPRARIRKTSPTVTPFDFGDIQGTQVPLDNVSNNGLGKAFADIISYTEAANTNSRADSVSFSPSPLTNAFPDNSNDRSSAAETFRISLSSVVSSSSHGSAHEDFDSLGDVFIWGEGIANGFLGGGEHRVGYSFSHQTDALLPKAVESTMALDVHNIACGARHAMLVTKQGEIFSWGEESGGRLGHGREADVSHPQLIEILSGVNVELVACGEYHTCAVTRSGDLYTWGDGTYNSGLLGHGSKVSCWIPRKVSGDLDGIHLSYISCGLWHTAVVTSAGQLFTFGDGSFGALGHGDHISTSIPREVETLRGLRTTRVSCGVWHTAAVVVATDSSSSSPSGSTSCGKLFTWGDGDKGRLGHGDKEPRLFPECVAPLIDENICQVACGHDLSVALTTSGHVYTMGSAAYGQLGVPVADGLVPTRVDGEIAESFVEEVACGAYHVAALTSTSKVYTWGKGANGQLGHGDKDNRNSPTLVDFLKDKQVKRVVCGLNFTAIICLHKWVSSVDHSVCSSCHNPFGFRRKRHNCYNCGLVFCKACSSRKSLKAALAPSINKPYRVCDDCFTKLKKTDTKLKRTSGYTSVVQSPRNRTGNVNHKTAELADREAQGPRLQDQLSILSSFDSNKQTESRLSKQNLKLELQDNHVYPVNKNLQMGRIYSPKSSSFLAKSSKKKFSASASSSRMSSLATSPVSGKSSSARSSAVTIDDSKQMNDSLNQEIIKLRAQVEELTSKSEHLEAELERTSKQLKTVTAIAEDEAEKCKTANEVIKSLTVQGLNSKVGLWNNQDRNRQALLWEQLGEAALKLAIILKKMAEKSPEGASPSFTSGSTARHPSGVRTTYSTESHKTNTTAPASESNSNSAQQNLSHGTKVQTERKERMVQAESGVYITLSTLPGGGNEVKRVRFSRKHFTEQEAEKWWSENGAKICERYNIRSSH</sequence>
<dbReference type="InterPro" id="IPR017455">
    <property type="entry name" value="Znf_FYVE-rel"/>
</dbReference>
<dbReference type="Gene3D" id="3.30.40.10">
    <property type="entry name" value="Zinc/RING finger domain, C3HC4 (zinc finger)"/>
    <property type="match status" value="1"/>
</dbReference>
<feature type="compositionally biased region" description="Low complexity" evidence="7">
    <location>
        <begin position="830"/>
        <end position="854"/>
    </location>
</feature>
<evidence type="ECO:0000256" key="6">
    <source>
        <dbReference type="PROSITE-ProRule" id="PRU00235"/>
    </source>
</evidence>
<gene>
    <name evidence="10" type="ORF">WN944_020499</name>
</gene>
<dbReference type="PROSITE" id="PS00626">
    <property type="entry name" value="RCC1_2"/>
    <property type="match status" value="2"/>
</dbReference>
<dbReference type="Proteomes" id="UP001428341">
    <property type="component" value="Unassembled WGS sequence"/>
</dbReference>
<evidence type="ECO:0000256" key="1">
    <source>
        <dbReference type="ARBA" id="ARBA00022723"/>
    </source>
</evidence>
<feature type="region of interest" description="Disordered" evidence="7">
    <location>
        <begin position="211"/>
        <end position="231"/>
    </location>
</feature>
<dbReference type="AlphaFoldDB" id="A0AAP0QGV9"/>
<keyword evidence="4" id="KW-0862">Zinc</keyword>
<evidence type="ECO:0000313" key="11">
    <source>
        <dbReference type="Proteomes" id="UP001428341"/>
    </source>
</evidence>
<feature type="compositionally biased region" description="Low complexity" evidence="7">
    <location>
        <begin position="1000"/>
        <end position="1014"/>
    </location>
</feature>
<dbReference type="SMART" id="SM00064">
    <property type="entry name" value="FYVE"/>
    <property type="match status" value="1"/>
</dbReference>
<dbReference type="Pfam" id="PF16457">
    <property type="entry name" value="PH_12"/>
    <property type="match status" value="1"/>
</dbReference>
<dbReference type="InterPro" id="IPR058923">
    <property type="entry name" value="RCC1-like_dom"/>
</dbReference>
<dbReference type="EMBL" id="JBCGBO010000007">
    <property type="protein sequence ID" value="KAK9189093.1"/>
    <property type="molecule type" value="Genomic_DNA"/>
</dbReference>
<dbReference type="FunFam" id="2.130.10.30:FF:000028">
    <property type="entry name" value="PH, RCC1 and FYVE domains-containing protein 1"/>
    <property type="match status" value="1"/>
</dbReference>
<feature type="repeat" description="RCC1" evidence="6">
    <location>
        <begin position="264"/>
        <end position="325"/>
    </location>
</feature>
<organism evidence="10 11">
    <name type="scientific">Citrus x changshan-huyou</name>
    <dbReference type="NCBI Taxonomy" id="2935761"/>
    <lineage>
        <taxon>Eukaryota</taxon>
        <taxon>Viridiplantae</taxon>
        <taxon>Streptophyta</taxon>
        <taxon>Embryophyta</taxon>
        <taxon>Tracheophyta</taxon>
        <taxon>Spermatophyta</taxon>
        <taxon>Magnoliopsida</taxon>
        <taxon>eudicotyledons</taxon>
        <taxon>Gunneridae</taxon>
        <taxon>Pentapetalae</taxon>
        <taxon>rosids</taxon>
        <taxon>malvids</taxon>
        <taxon>Sapindales</taxon>
        <taxon>Rutaceae</taxon>
        <taxon>Aurantioideae</taxon>
        <taxon>Citrus</taxon>
    </lineage>
</organism>
<dbReference type="SUPFAM" id="SSF57903">
    <property type="entry name" value="FYVE/PHD zinc finger"/>
    <property type="match status" value="1"/>
</dbReference>
<accession>A0AAP0QGV9</accession>
<comment type="caution">
    <text evidence="10">The sequence shown here is derived from an EMBL/GenBank/DDBJ whole genome shotgun (WGS) entry which is preliminary data.</text>
</comment>
<dbReference type="InterPro" id="IPR013083">
    <property type="entry name" value="Znf_RING/FYVE/PHD"/>
</dbReference>
<proteinExistence type="predicted"/>
<dbReference type="PROSITE" id="PS50178">
    <property type="entry name" value="ZF_FYVE"/>
    <property type="match status" value="1"/>
</dbReference>
<dbReference type="CDD" id="cd13365">
    <property type="entry name" value="PH_PLC_plant-like"/>
    <property type="match status" value="1"/>
</dbReference>
<feature type="compositionally biased region" description="Polar residues" evidence="7">
    <location>
        <begin position="1015"/>
        <end position="1024"/>
    </location>
</feature>
<dbReference type="SUPFAM" id="SSF50985">
    <property type="entry name" value="RCC1/BLIP-II"/>
    <property type="match status" value="1"/>
</dbReference>
<name>A0AAP0QGV9_9ROSI</name>
<dbReference type="InterPro" id="IPR011993">
    <property type="entry name" value="PH-like_dom_sf"/>
</dbReference>
<feature type="repeat" description="RCC1" evidence="6">
    <location>
        <begin position="499"/>
        <end position="550"/>
    </location>
</feature>
<dbReference type="Pfam" id="PF01363">
    <property type="entry name" value="FYVE"/>
    <property type="match status" value="1"/>
</dbReference>
<dbReference type="GO" id="GO:0008270">
    <property type="term" value="F:zinc ion binding"/>
    <property type="evidence" value="ECO:0007669"/>
    <property type="project" value="UniProtKB-KW"/>
</dbReference>